<gene>
    <name evidence="3" type="ORF">LX70_02020</name>
</gene>
<reference evidence="3 4" key="1">
    <citation type="submission" date="2018-02" db="EMBL/GenBank/DDBJ databases">
        <title>Genomic Encyclopedia of Archaeal and Bacterial Type Strains, Phase II (KMG-II): from individual species to whole genera.</title>
        <authorList>
            <person name="Goeker M."/>
        </authorList>
    </citation>
    <scope>NUCLEOTIDE SEQUENCE [LARGE SCALE GENOMIC DNA]</scope>
    <source>
        <strain evidence="3 4">DSM 18921</strain>
    </source>
</reference>
<dbReference type="AlphaFoldDB" id="A0A2S8S8K4"/>
<accession>A0A2S8S8K4</accession>
<dbReference type="EMBL" id="PVEP01000003">
    <property type="protein sequence ID" value="PQV57161.1"/>
    <property type="molecule type" value="Genomic_DNA"/>
</dbReference>
<proteinExistence type="predicted"/>
<protein>
    <submittedName>
        <fullName evidence="3">Hpt domain-containing protein</fullName>
    </submittedName>
</protein>
<dbReference type="OrthoDB" id="7867809at2"/>
<dbReference type="InterPro" id="IPR008207">
    <property type="entry name" value="Sig_transdc_His_kin_Hpt_dom"/>
</dbReference>
<evidence type="ECO:0000259" key="2">
    <source>
        <dbReference type="Pfam" id="PF01627"/>
    </source>
</evidence>
<organism evidence="3 4">
    <name type="scientific">Albidovulum denitrificans</name>
    <dbReference type="NCBI Taxonomy" id="404881"/>
    <lineage>
        <taxon>Bacteria</taxon>
        <taxon>Pseudomonadati</taxon>
        <taxon>Pseudomonadota</taxon>
        <taxon>Alphaproteobacteria</taxon>
        <taxon>Rhodobacterales</taxon>
        <taxon>Paracoccaceae</taxon>
        <taxon>Albidovulum</taxon>
    </lineage>
</organism>
<dbReference type="SUPFAM" id="SSF47226">
    <property type="entry name" value="Histidine-containing phosphotransfer domain, HPT domain"/>
    <property type="match status" value="1"/>
</dbReference>
<keyword evidence="4" id="KW-1185">Reference proteome</keyword>
<name>A0A2S8S8K4_9RHOB</name>
<comment type="caution">
    <text evidence="3">The sequence shown here is derived from an EMBL/GenBank/DDBJ whole genome shotgun (WGS) entry which is preliminary data.</text>
</comment>
<evidence type="ECO:0000313" key="4">
    <source>
        <dbReference type="Proteomes" id="UP000238338"/>
    </source>
</evidence>
<dbReference type="RefSeq" id="WP_105514631.1">
    <property type="nucleotide sequence ID" value="NZ_PVEP01000003.1"/>
</dbReference>
<sequence length="113" mass="12165">MIDWSRVNELKGEIGEDGFAEVVELFLDEVETAIARLSPDSPARKLETDMHFLKGSAWNLGFVEFGAVCHDVGRRAAEGAFQAGDLERLKDCYGESKAVFLGGIGGKGKTSAA</sequence>
<keyword evidence="1" id="KW-0902">Two-component regulatory system</keyword>
<dbReference type="Gene3D" id="1.20.120.160">
    <property type="entry name" value="HPT domain"/>
    <property type="match status" value="1"/>
</dbReference>
<dbReference type="Proteomes" id="UP000238338">
    <property type="component" value="Unassembled WGS sequence"/>
</dbReference>
<dbReference type="GO" id="GO:0000160">
    <property type="term" value="P:phosphorelay signal transduction system"/>
    <property type="evidence" value="ECO:0007669"/>
    <property type="project" value="UniProtKB-KW"/>
</dbReference>
<dbReference type="InterPro" id="IPR036641">
    <property type="entry name" value="HPT_dom_sf"/>
</dbReference>
<evidence type="ECO:0000256" key="1">
    <source>
        <dbReference type="ARBA" id="ARBA00023012"/>
    </source>
</evidence>
<evidence type="ECO:0000313" key="3">
    <source>
        <dbReference type="EMBL" id="PQV57161.1"/>
    </source>
</evidence>
<feature type="domain" description="HPt" evidence="2">
    <location>
        <begin position="21"/>
        <end position="95"/>
    </location>
</feature>
<dbReference type="GO" id="GO:0004672">
    <property type="term" value="F:protein kinase activity"/>
    <property type="evidence" value="ECO:0007669"/>
    <property type="project" value="UniProtKB-ARBA"/>
</dbReference>
<dbReference type="Pfam" id="PF01627">
    <property type="entry name" value="Hpt"/>
    <property type="match status" value="1"/>
</dbReference>